<dbReference type="Proteomes" id="UP000694888">
    <property type="component" value="Unplaced"/>
</dbReference>
<feature type="region of interest" description="Disordered" evidence="2">
    <location>
        <begin position="74"/>
        <end position="117"/>
    </location>
</feature>
<accession>A0ABM1VSL0</accession>
<feature type="compositionally biased region" description="Low complexity" evidence="2">
    <location>
        <begin position="518"/>
        <end position="532"/>
    </location>
</feature>
<feature type="compositionally biased region" description="Basic and acidic residues" evidence="2">
    <location>
        <begin position="618"/>
        <end position="640"/>
    </location>
</feature>
<evidence type="ECO:0000313" key="3">
    <source>
        <dbReference type="Proteomes" id="UP000694888"/>
    </source>
</evidence>
<feature type="compositionally biased region" description="Basic and acidic residues" evidence="2">
    <location>
        <begin position="696"/>
        <end position="705"/>
    </location>
</feature>
<feature type="compositionally biased region" description="Low complexity" evidence="2">
    <location>
        <begin position="796"/>
        <end position="817"/>
    </location>
</feature>
<dbReference type="PANTHER" id="PTHR22045">
    <property type="entry name" value="PROLINE AND SERINE-RICH PROTEIN 3"/>
    <property type="match status" value="1"/>
</dbReference>
<feature type="coiled-coil region" evidence="1">
    <location>
        <begin position="911"/>
        <end position="938"/>
    </location>
</feature>
<keyword evidence="3" id="KW-1185">Reference proteome</keyword>
<keyword evidence="1" id="KW-0175">Coiled coil</keyword>
<evidence type="ECO:0000313" key="4">
    <source>
        <dbReference type="RefSeq" id="XP_035825402.1"/>
    </source>
</evidence>
<feature type="compositionally biased region" description="Polar residues" evidence="2">
    <location>
        <begin position="1"/>
        <end position="10"/>
    </location>
</feature>
<feature type="region of interest" description="Disordered" evidence="2">
    <location>
        <begin position="546"/>
        <end position="565"/>
    </location>
</feature>
<feature type="region of interest" description="Disordered" evidence="2">
    <location>
        <begin position="511"/>
        <end position="532"/>
    </location>
</feature>
<feature type="region of interest" description="Disordered" evidence="2">
    <location>
        <begin position="183"/>
        <end position="210"/>
    </location>
</feature>
<feature type="compositionally biased region" description="Basic and acidic residues" evidence="2">
    <location>
        <begin position="188"/>
        <end position="197"/>
    </location>
</feature>
<dbReference type="GeneID" id="101856510"/>
<name>A0ABM1VSL0_APLCA</name>
<proteinExistence type="predicted"/>
<feature type="compositionally biased region" description="Basic and acidic residues" evidence="2">
    <location>
        <begin position="30"/>
        <end position="50"/>
    </location>
</feature>
<sequence>MSCQPRNQRNADPFAVRPLPKSFYFPSPSKDVDKRQAIHSPERKQMDKKSAMEEQFLFGTNTFRTSAMPNVKSLGISDEFPAHSSSTRDTAGESDNFEEGWPGSEVCGGALTDTSNDISALSGNEILQIQDRTAGVGPSSQEEQTESVLQRYIDRFRHSAPKSREERLKEREQRKQEFWWLQKSSPDVGDKMSEKKLSQSNDSPVQMDRPKLTREALLAMDEETLMLQKKADKLLSQSEASFATSGPIVSTEGLGTSTSLSDFSVAEDQVPFRPAFVSIQERVLRPSTHYPPVLNKQSQRPLNEFKSAGDDILTRWRLRRKMEDAHKPSVGGMQPEPSRHTSLDPRLEEFRKKLFAQKAQIIQHDIDYERQKMKLMLDDSDESTQKMSANHTPLEDNLMANSDGKIDDPVLRRLRQVTEGKQGLQNMQKSNQSHDVKCQSLQSATEVPPCGRDDNANNIQKQRHKVGGQRTELEPVRHLDVNNTASVSAEVEEPGSVSIDKFESQVMCDPRKKSHVLQSRQSTTSTTKGKTCSQQKVLEDDLVPKEGKHDNVNVGLGEKDNLSNPKLKLHVKDGHEKFSSGEKNLALKKANNVEEVEMEENLSLKGSSHSGHIFHQVLEAEKPSEEFNKSFSIESEREDIQSVYSSDLSFENKQSDKRSKTTQHQHRQSSVPSGGPDETERDKRIGSKKSSRRVQSAKDIEEEKSGVQSRLRKAKKKGKRDGSEKSENNSEESDILTYVTSDSEKPSSITETDLKRDLTPVQKAAVDVANDQHRYRAAVSNSGQKLPAPRGSNQLVDVSRPSMVRPSSSQSPSGAVPKRQPVQAAIGQTIADHLFDGSALISSVDSWASAFPMSPAPSRSLQETLLTSPSPTKQDPAPLQSTPLPSDSTVMKGPDHPGDMSDGEFEDDPLLILLRQQRQQYLEQLQLIEAKLQEKQGR</sequence>
<organism evidence="3 4">
    <name type="scientific">Aplysia californica</name>
    <name type="common">California sea hare</name>
    <dbReference type="NCBI Taxonomy" id="6500"/>
    <lineage>
        <taxon>Eukaryota</taxon>
        <taxon>Metazoa</taxon>
        <taxon>Spiralia</taxon>
        <taxon>Lophotrochozoa</taxon>
        <taxon>Mollusca</taxon>
        <taxon>Gastropoda</taxon>
        <taxon>Heterobranchia</taxon>
        <taxon>Euthyneura</taxon>
        <taxon>Tectipleura</taxon>
        <taxon>Aplysiida</taxon>
        <taxon>Aplysioidea</taxon>
        <taxon>Aplysiidae</taxon>
        <taxon>Aplysia</taxon>
    </lineage>
</organism>
<evidence type="ECO:0000256" key="1">
    <source>
        <dbReference type="SAM" id="Coils"/>
    </source>
</evidence>
<feature type="region of interest" description="Disordered" evidence="2">
    <location>
        <begin position="25"/>
        <end position="50"/>
    </location>
</feature>
<feature type="region of interest" description="Disordered" evidence="2">
    <location>
        <begin position="618"/>
        <end position="824"/>
    </location>
</feature>
<dbReference type="RefSeq" id="XP_035825402.1">
    <property type="nucleotide sequence ID" value="XM_035969509.1"/>
</dbReference>
<protein>
    <submittedName>
        <fullName evidence="4">Uncharacterized protein LOC101856510</fullName>
    </submittedName>
</protein>
<feature type="region of interest" description="Disordered" evidence="2">
    <location>
        <begin position="1"/>
        <end position="20"/>
    </location>
</feature>
<feature type="compositionally biased region" description="Basic residues" evidence="2">
    <location>
        <begin position="710"/>
        <end position="719"/>
    </location>
</feature>
<feature type="compositionally biased region" description="Polar residues" evidence="2">
    <location>
        <begin position="642"/>
        <end position="652"/>
    </location>
</feature>
<feature type="compositionally biased region" description="Basic and acidic residues" evidence="2">
    <location>
        <begin position="546"/>
        <end position="561"/>
    </location>
</feature>
<gene>
    <name evidence="4" type="primary">LOC101856510</name>
</gene>
<feature type="compositionally biased region" description="Polar residues" evidence="2">
    <location>
        <begin position="857"/>
        <end position="889"/>
    </location>
</feature>
<feature type="compositionally biased region" description="Polar residues" evidence="2">
    <location>
        <begin position="738"/>
        <end position="751"/>
    </location>
</feature>
<dbReference type="PANTHER" id="PTHR22045:SF6">
    <property type="entry name" value="PROLINE AND SERINE-RICH PROTEIN 3"/>
    <property type="match status" value="1"/>
</dbReference>
<feature type="region of interest" description="Disordered" evidence="2">
    <location>
        <begin position="424"/>
        <end position="470"/>
    </location>
</feature>
<evidence type="ECO:0000256" key="2">
    <source>
        <dbReference type="SAM" id="MobiDB-lite"/>
    </source>
</evidence>
<reference evidence="4" key="1">
    <citation type="submission" date="2025-08" db="UniProtKB">
        <authorList>
            <consortium name="RefSeq"/>
        </authorList>
    </citation>
    <scope>IDENTIFICATION</scope>
</reference>
<feature type="region of interest" description="Disordered" evidence="2">
    <location>
        <begin position="852"/>
        <end position="905"/>
    </location>
</feature>
<dbReference type="InterPro" id="IPR037646">
    <property type="entry name" value="PROSER3"/>
</dbReference>